<feature type="domain" description="RNase H type-1" evidence="1">
    <location>
        <begin position="1"/>
        <end position="72"/>
    </location>
</feature>
<sequence>PGKVVILTDSKSSLYLIANRKPNSYMYSSQAIQKNILRLVDKGWDLVIQWIPSHCDVEGNDVVDHAANEGRQLQEVDYPEELDDIYHKVCRKTEVRWQSIWDRESQTTPLGLIKKKIGNWFWCRHGDRKIDTIMTGLRIGRVSLNKYLSFINLSPTSICPNCSQDVDEDCTHYLLECDRYNIPRQRLATSLHNLGITNMNLTLLLGGAEADCETLKRITEELATYIKATKRFEES</sequence>
<evidence type="ECO:0000259" key="1">
    <source>
        <dbReference type="PROSITE" id="PS50879"/>
    </source>
</evidence>
<dbReference type="InterPro" id="IPR002156">
    <property type="entry name" value="RNaseH_domain"/>
</dbReference>
<comment type="caution">
    <text evidence="2">The sequence shown here is derived from an EMBL/GenBank/DDBJ whole genome shotgun (WGS) entry which is preliminary data.</text>
</comment>
<dbReference type="EMBL" id="CAXKWB010011230">
    <property type="protein sequence ID" value="CAL4100500.1"/>
    <property type="molecule type" value="Genomic_DNA"/>
</dbReference>
<keyword evidence="3" id="KW-1185">Reference proteome</keyword>
<dbReference type="GO" id="GO:0003676">
    <property type="term" value="F:nucleic acid binding"/>
    <property type="evidence" value="ECO:0007669"/>
    <property type="project" value="InterPro"/>
</dbReference>
<reference evidence="2 3" key="1">
    <citation type="submission" date="2024-05" db="EMBL/GenBank/DDBJ databases">
        <authorList>
            <person name="Wallberg A."/>
        </authorList>
    </citation>
    <scope>NUCLEOTIDE SEQUENCE [LARGE SCALE GENOMIC DNA]</scope>
</reference>
<evidence type="ECO:0000313" key="3">
    <source>
        <dbReference type="Proteomes" id="UP001497623"/>
    </source>
</evidence>
<dbReference type="CDD" id="cd09276">
    <property type="entry name" value="Rnase_HI_RT_non_LTR"/>
    <property type="match status" value="1"/>
</dbReference>
<dbReference type="GO" id="GO:0004523">
    <property type="term" value="F:RNA-DNA hybrid ribonuclease activity"/>
    <property type="evidence" value="ECO:0007669"/>
    <property type="project" value="InterPro"/>
</dbReference>
<protein>
    <recommendedName>
        <fullName evidence="1">RNase H type-1 domain-containing protein</fullName>
    </recommendedName>
</protein>
<dbReference type="SUPFAM" id="SSF53098">
    <property type="entry name" value="Ribonuclease H-like"/>
    <property type="match status" value="1"/>
</dbReference>
<accession>A0AAV2QY11</accession>
<dbReference type="AlphaFoldDB" id="A0AAV2QY11"/>
<name>A0AAV2QY11_MEGNR</name>
<proteinExistence type="predicted"/>
<dbReference type="InterPro" id="IPR012337">
    <property type="entry name" value="RNaseH-like_sf"/>
</dbReference>
<dbReference type="InterPro" id="IPR036397">
    <property type="entry name" value="RNaseH_sf"/>
</dbReference>
<dbReference type="Proteomes" id="UP001497623">
    <property type="component" value="Unassembled WGS sequence"/>
</dbReference>
<feature type="non-terminal residue" evidence="2">
    <location>
        <position position="1"/>
    </location>
</feature>
<dbReference type="PROSITE" id="PS50879">
    <property type="entry name" value="RNASE_H_1"/>
    <property type="match status" value="1"/>
</dbReference>
<gene>
    <name evidence="2" type="ORF">MNOR_LOCUS16813</name>
</gene>
<organism evidence="2 3">
    <name type="scientific">Meganyctiphanes norvegica</name>
    <name type="common">Northern krill</name>
    <name type="synonym">Thysanopoda norvegica</name>
    <dbReference type="NCBI Taxonomy" id="48144"/>
    <lineage>
        <taxon>Eukaryota</taxon>
        <taxon>Metazoa</taxon>
        <taxon>Ecdysozoa</taxon>
        <taxon>Arthropoda</taxon>
        <taxon>Crustacea</taxon>
        <taxon>Multicrustacea</taxon>
        <taxon>Malacostraca</taxon>
        <taxon>Eumalacostraca</taxon>
        <taxon>Eucarida</taxon>
        <taxon>Euphausiacea</taxon>
        <taxon>Euphausiidae</taxon>
        <taxon>Meganyctiphanes</taxon>
    </lineage>
</organism>
<dbReference type="Gene3D" id="3.30.420.10">
    <property type="entry name" value="Ribonuclease H-like superfamily/Ribonuclease H"/>
    <property type="match status" value="1"/>
</dbReference>
<evidence type="ECO:0000313" key="2">
    <source>
        <dbReference type="EMBL" id="CAL4100500.1"/>
    </source>
</evidence>